<accession>A0A848M0V3</accession>
<name>A0A848M0V3_9BACT</name>
<feature type="domain" description="Protein kinase" evidence="2">
    <location>
        <begin position="16"/>
        <end position="83"/>
    </location>
</feature>
<organism evidence="3 4">
    <name type="scientific">Pyxidicoccus fallax</name>
    <dbReference type="NCBI Taxonomy" id="394095"/>
    <lineage>
        <taxon>Bacteria</taxon>
        <taxon>Pseudomonadati</taxon>
        <taxon>Myxococcota</taxon>
        <taxon>Myxococcia</taxon>
        <taxon>Myxococcales</taxon>
        <taxon>Cystobacterineae</taxon>
        <taxon>Myxococcaceae</taxon>
        <taxon>Pyxidicoccus</taxon>
    </lineage>
</organism>
<keyword evidence="1" id="KW-0067">ATP-binding</keyword>
<feature type="binding site" evidence="1">
    <location>
        <position position="47"/>
    </location>
    <ligand>
        <name>ATP</name>
        <dbReference type="ChEBI" id="CHEBI:30616"/>
    </ligand>
</feature>
<dbReference type="GO" id="GO:0004674">
    <property type="term" value="F:protein serine/threonine kinase activity"/>
    <property type="evidence" value="ECO:0007669"/>
    <property type="project" value="UniProtKB-KW"/>
</dbReference>
<feature type="non-terminal residue" evidence="3">
    <location>
        <position position="83"/>
    </location>
</feature>
<keyword evidence="3" id="KW-0723">Serine/threonine-protein kinase</keyword>
<dbReference type="Gene3D" id="1.10.510.10">
    <property type="entry name" value="Transferase(Phosphotransferase) domain 1"/>
    <property type="match status" value="1"/>
</dbReference>
<keyword evidence="3" id="KW-0808">Transferase</keyword>
<dbReference type="GO" id="GO:0005524">
    <property type="term" value="F:ATP binding"/>
    <property type="evidence" value="ECO:0007669"/>
    <property type="project" value="UniProtKB-UniRule"/>
</dbReference>
<evidence type="ECO:0000259" key="2">
    <source>
        <dbReference type="PROSITE" id="PS50011"/>
    </source>
</evidence>
<dbReference type="PROSITE" id="PS50011">
    <property type="entry name" value="PROTEIN_KINASE_DOM"/>
    <property type="match status" value="1"/>
</dbReference>
<proteinExistence type="predicted"/>
<sequence length="83" mass="9095">MLSPLALPEGTQVGRWRVVRKLGEGGFGTVYAVREAHAAQGPLYALKLARQPEDASFGREVEALRRVQHPGVARLVEAGQWEC</sequence>
<comment type="caution">
    <text evidence="3">The sequence shown here is derived from an EMBL/GenBank/DDBJ whole genome shotgun (WGS) entry which is preliminary data.</text>
</comment>
<reference evidence="3 4" key="1">
    <citation type="submission" date="2020-04" db="EMBL/GenBank/DDBJ databases">
        <title>Draft genome of Pyxidicoccus fallax type strain.</title>
        <authorList>
            <person name="Whitworth D.E."/>
        </authorList>
    </citation>
    <scope>NUCLEOTIDE SEQUENCE [LARGE SCALE GENOMIC DNA]</scope>
    <source>
        <strain evidence="3 4">DSM 14698</strain>
    </source>
</reference>
<protein>
    <submittedName>
        <fullName evidence="3">Serine/threonine protein kinase</fullName>
    </submittedName>
</protein>
<dbReference type="Proteomes" id="UP000518300">
    <property type="component" value="Unassembled WGS sequence"/>
</dbReference>
<dbReference type="AlphaFoldDB" id="A0A848M0V3"/>
<dbReference type="PROSITE" id="PS00107">
    <property type="entry name" value="PROTEIN_KINASE_ATP"/>
    <property type="match status" value="1"/>
</dbReference>
<dbReference type="SUPFAM" id="SSF56112">
    <property type="entry name" value="Protein kinase-like (PK-like)"/>
    <property type="match status" value="1"/>
</dbReference>
<dbReference type="InterPro" id="IPR000719">
    <property type="entry name" value="Prot_kinase_dom"/>
</dbReference>
<gene>
    <name evidence="3" type="ORF">HG543_54255</name>
</gene>
<keyword evidence="4" id="KW-1185">Reference proteome</keyword>
<evidence type="ECO:0000256" key="1">
    <source>
        <dbReference type="PROSITE-ProRule" id="PRU10141"/>
    </source>
</evidence>
<dbReference type="EMBL" id="JABBJJ010000809">
    <property type="protein sequence ID" value="NMO23756.1"/>
    <property type="molecule type" value="Genomic_DNA"/>
</dbReference>
<keyword evidence="3" id="KW-0418">Kinase</keyword>
<dbReference type="InterPro" id="IPR017441">
    <property type="entry name" value="Protein_kinase_ATP_BS"/>
</dbReference>
<evidence type="ECO:0000313" key="3">
    <source>
        <dbReference type="EMBL" id="NMO23756.1"/>
    </source>
</evidence>
<keyword evidence="1" id="KW-0547">Nucleotide-binding</keyword>
<dbReference type="InterPro" id="IPR011009">
    <property type="entry name" value="Kinase-like_dom_sf"/>
</dbReference>
<evidence type="ECO:0000313" key="4">
    <source>
        <dbReference type="Proteomes" id="UP000518300"/>
    </source>
</evidence>